<comment type="cofactor">
    <cofactor evidence="1">
        <name>pyridoxal 5'-phosphate</name>
        <dbReference type="ChEBI" id="CHEBI:597326"/>
    </cofactor>
</comment>
<keyword evidence="8" id="KW-1185">Reference proteome</keyword>
<organism evidence="7 8">
    <name type="scientific">Algoriphagus halophilus</name>
    <dbReference type="NCBI Taxonomy" id="226505"/>
    <lineage>
        <taxon>Bacteria</taxon>
        <taxon>Pseudomonadati</taxon>
        <taxon>Bacteroidota</taxon>
        <taxon>Cytophagia</taxon>
        <taxon>Cytophagales</taxon>
        <taxon>Cyclobacteriaceae</taxon>
        <taxon>Algoriphagus</taxon>
    </lineage>
</organism>
<dbReference type="OrthoDB" id="9801249at2"/>
<dbReference type="SUPFAM" id="SSF53686">
    <property type="entry name" value="Tryptophan synthase beta subunit-like PLP-dependent enzymes"/>
    <property type="match status" value="1"/>
</dbReference>
<name>A0A1N6HNQ1_9BACT</name>
<dbReference type="InterPro" id="IPR036052">
    <property type="entry name" value="TrpB-like_PALP_sf"/>
</dbReference>
<protein>
    <submittedName>
        <fullName evidence="7">1-aminocyclopropane-1-carboxylate deaminase/D-cysteine desulfhydrase, PLP-dependent ACC family</fullName>
    </submittedName>
</protein>
<dbReference type="InterPro" id="IPR027278">
    <property type="entry name" value="ACCD_DCysDesulf"/>
</dbReference>
<feature type="active site" description="Nucleophile" evidence="4">
    <location>
        <position position="67"/>
    </location>
</feature>
<dbReference type="Proteomes" id="UP000185221">
    <property type="component" value="Unassembled WGS sequence"/>
</dbReference>
<feature type="domain" description="Tryptophan synthase beta chain-like PALP" evidence="6">
    <location>
        <begin position="15"/>
        <end position="286"/>
    </location>
</feature>
<evidence type="ECO:0000256" key="5">
    <source>
        <dbReference type="PIRSR" id="PIRSR006278-2"/>
    </source>
</evidence>
<dbReference type="Gene3D" id="3.40.50.1100">
    <property type="match status" value="2"/>
</dbReference>
<evidence type="ECO:0000313" key="7">
    <source>
        <dbReference type="EMBL" id="SIO21400.1"/>
    </source>
</evidence>
<evidence type="ECO:0000256" key="2">
    <source>
        <dbReference type="ARBA" id="ARBA00008639"/>
    </source>
</evidence>
<dbReference type="PANTHER" id="PTHR43780:SF2">
    <property type="entry name" value="1-AMINOCYCLOPROPANE-1-CARBOXYLATE DEAMINASE-RELATED"/>
    <property type="match status" value="1"/>
</dbReference>
<proteinExistence type="inferred from homology"/>
<evidence type="ECO:0000256" key="4">
    <source>
        <dbReference type="PIRSR" id="PIRSR006278-1"/>
    </source>
</evidence>
<dbReference type="GO" id="GO:0019148">
    <property type="term" value="F:D-cysteine desulfhydrase activity"/>
    <property type="evidence" value="ECO:0007669"/>
    <property type="project" value="TreeGrafter"/>
</dbReference>
<dbReference type="STRING" id="226505.SAMN05444394_3854"/>
<evidence type="ECO:0000259" key="6">
    <source>
        <dbReference type="Pfam" id="PF00291"/>
    </source>
</evidence>
<keyword evidence="3 5" id="KW-0663">Pyridoxal phosphate</keyword>
<evidence type="ECO:0000313" key="8">
    <source>
        <dbReference type="Proteomes" id="UP000185221"/>
    </source>
</evidence>
<dbReference type="PANTHER" id="PTHR43780">
    <property type="entry name" value="1-AMINOCYCLOPROPANE-1-CARBOXYLATE DEAMINASE-RELATED"/>
    <property type="match status" value="1"/>
</dbReference>
<dbReference type="Pfam" id="PF00291">
    <property type="entry name" value="PALP"/>
    <property type="match status" value="1"/>
</dbReference>
<sequence length="307" mass="34238">MLTPNEVMNQAIQHRLLREKGVTLSIKRLDLVHPQVSGNKFFKLKYNIEEALSKGHQTLLTFGGAYSNHIAATAFAAQEAGLKAIGIIRGENIQPLNPTLELAQSLGMILHFVSREEYRKKTEEQFQLDLSRKFGDFYLVPEGGTNQLAIKGTQEILTPEDYSFSQIVTAIGTGGTLAGLAATIKKHQSLIGISSLKGTFIHQEIQSLIEFYKIEPKGSLTIFDQYHFGGYAKYKPGLIDFIWMFYQEFGIVLDPIYTGKAAFAMWDLIQNNYFQKGSSILLIHTGGIQGNLGFMERTGINLPILSK</sequence>
<evidence type="ECO:0000256" key="3">
    <source>
        <dbReference type="ARBA" id="ARBA00022898"/>
    </source>
</evidence>
<comment type="similarity">
    <text evidence="2">Belongs to the ACC deaminase/D-cysteine desulfhydrase family.</text>
</comment>
<dbReference type="PIRSF" id="PIRSF006278">
    <property type="entry name" value="ACCD_DCysDesulf"/>
    <property type="match status" value="1"/>
</dbReference>
<dbReference type="EMBL" id="FSRC01000004">
    <property type="protein sequence ID" value="SIO21400.1"/>
    <property type="molecule type" value="Genomic_DNA"/>
</dbReference>
<dbReference type="AlphaFoldDB" id="A0A1N6HNQ1"/>
<evidence type="ECO:0000256" key="1">
    <source>
        <dbReference type="ARBA" id="ARBA00001933"/>
    </source>
</evidence>
<accession>A0A1N6HNQ1</accession>
<reference evidence="8" key="1">
    <citation type="submission" date="2016-11" db="EMBL/GenBank/DDBJ databases">
        <authorList>
            <person name="Varghese N."/>
            <person name="Submissions S."/>
        </authorList>
    </citation>
    <scope>NUCLEOTIDE SEQUENCE [LARGE SCALE GENOMIC DNA]</scope>
    <source>
        <strain evidence="8">DSM 15292</strain>
    </source>
</reference>
<dbReference type="InterPro" id="IPR001926">
    <property type="entry name" value="TrpB-like_PALP"/>
</dbReference>
<gene>
    <name evidence="7" type="ORF">SAMN05444394_3854</name>
</gene>
<feature type="modified residue" description="N6-(pyridoxal phosphate)lysine" evidence="5">
    <location>
        <position position="40"/>
    </location>
</feature>